<dbReference type="AlphaFoldDB" id="A0A935UJH5"/>
<accession>A0A935UJH5</accession>
<proteinExistence type="predicted"/>
<reference evidence="2 3" key="1">
    <citation type="submission" date="2020-10" db="EMBL/GenBank/DDBJ databases">
        <title>Connecting structure to function with the recovery of over 1000 high-quality activated sludge metagenome-assembled genomes encoding full-length rRNA genes using long-read sequencing.</title>
        <authorList>
            <person name="Singleton C.M."/>
            <person name="Petriglieri F."/>
            <person name="Kristensen J.M."/>
            <person name="Kirkegaard R.H."/>
            <person name="Michaelsen T.Y."/>
            <person name="Andersen M.H."/>
            <person name="Karst S.M."/>
            <person name="Dueholm M.S."/>
            <person name="Nielsen P.H."/>
            <person name="Albertsen M."/>
        </authorList>
    </citation>
    <scope>NUCLEOTIDE SEQUENCE [LARGE SCALE GENOMIC DNA]</scope>
    <source>
        <strain evidence="2">EsbW_18-Q3-R4-48_BATAC.285</strain>
    </source>
</reference>
<dbReference type="Proteomes" id="UP000697998">
    <property type="component" value="Unassembled WGS sequence"/>
</dbReference>
<feature type="region of interest" description="Disordered" evidence="1">
    <location>
        <begin position="52"/>
        <end position="75"/>
    </location>
</feature>
<gene>
    <name evidence="2" type="ORF">IPJ27_24835</name>
</gene>
<sequence>MAHRVNIVLDDDVWQRFQAIPGGERSRFINDVLAVELVRRQQREAWAAMQAMRHSLPPSPGRSEDWVRDDRDAHG</sequence>
<name>A0A935UJH5_9PROT</name>
<comment type="caution">
    <text evidence="2">The sequence shown here is derived from an EMBL/GenBank/DDBJ whole genome shotgun (WGS) entry which is preliminary data.</text>
</comment>
<protein>
    <submittedName>
        <fullName evidence="2">Uncharacterized protein</fullName>
    </submittedName>
</protein>
<organism evidence="2 3">
    <name type="scientific">Candidatus Accumulibacter proximus</name>
    <dbReference type="NCBI Taxonomy" id="2954385"/>
    <lineage>
        <taxon>Bacteria</taxon>
        <taxon>Pseudomonadati</taxon>
        <taxon>Pseudomonadota</taxon>
        <taxon>Betaproteobacteria</taxon>
        <taxon>Candidatus Accumulibacter</taxon>
    </lineage>
</organism>
<evidence type="ECO:0000256" key="1">
    <source>
        <dbReference type="SAM" id="MobiDB-lite"/>
    </source>
</evidence>
<evidence type="ECO:0000313" key="2">
    <source>
        <dbReference type="EMBL" id="MBK7677705.1"/>
    </source>
</evidence>
<feature type="compositionally biased region" description="Basic and acidic residues" evidence="1">
    <location>
        <begin position="62"/>
        <end position="75"/>
    </location>
</feature>
<evidence type="ECO:0000313" key="3">
    <source>
        <dbReference type="Proteomes" id="UP000697998"/>
    </source>
</evidence>
<dbReference type="EMBL" id="JADJMH010000040">
    <property type="protein sequence ID" value="MBK7677705.1"/>
    <property type="molecule type" value="Genomic_DNA"/>
</dbReference>